<dbReference type="Gene3D" id="1.10.1040.20">
    <property type="entry name" value="ProC-like, C-terminal domain"/>
    <property type="match status" value="1"/>
</dbReference>
<feature type="domain" description="Pyrroline-5-carboxylate reductase catalytic N-terminal" evidence="1">
    <location>
        <begin position="2"/>
        <end position="78"/>
    </location>
</feature>
<evidence type="ECO:0008006" key="4">
    <source>
        <dbReference type="Google" id="ProtNLM"/>
    </source>
</evidence>
<feature type="domain" description="DUF2520" evidence="2">
    <location>
        <begin position="124"/>
        <end position="248"/>
    </location>
</feature>
<proteinExistence type="predicted"/>
<dbReference type="InterPro" id="IPR036291">
    <property type="entry name" value="NAD(P)-bd_dom_sf"/>
</dbReference>
<dbReference type="InterPro" id="IPR008927">
    <property type="entry name" value="6-PGluconate_DH-like_C_sf"/>
</dbReference>
<dbReference type="AlphaFoldDB" id="A0A653A5U0"/>
<dbReference type="Gene3D" id="3.40.50.720">
    <property type="entry name" value="NAD(P)-binding Rossmann-like Domain"/>
    <property type="match status" value="1"/>
</dbReference>
<dbReference type="InterPro" id="IPR028939">
    <property type="entry name" value="P5C_Rdtase_cat_N"/>
</dbReference>
<dbReference type="InterPro" id="IPR018931">
    <property type="entry name" value="DUF2520"/>
</dbReference>
<sequence length="256" mass="28899">MKVVLLGAGNVATNLGLSLKKYGIEILQIYSKTEKSAKTLGELLGASYCYSLKKIKRNADIYIYALKDNVLEEVISKINIPEAVHIHTAGSIPINIFENKVKNYGVIYPLQTFSKEKQVDFKEIPLFLEANSDYTNKIITQFACFLSSKIYYLASDKRALLHLSAVFACNFSNFMYLLAAKITDEANLDYKILLPLIKETADKLNYLTPKQAQTGPAIRKDYKTIEKHLKLLKNTPELKEIYALITNSVINTLSEK</sequence>
<dbReference type="SUPFAM" id="SSF51735">
    <property type="entry name" value="NAD(P)-binding Rossmann-fold domains"/>
    <property type="match status" value="1"/>
</dbReference>
<dbReference type="SUPFAM" id="SSF48179">
    <property type="entry name" value="6-phosphogluconate dehydrogenase C-terminal domain-like"/>
    <property type="match status" value="1"/>
</dbReference>
<dbReference type="Pfam" id="PF03807">
    <property type="entry name" value="F420_oxidored"/>
    <property type="match status" value="1"/>
</dbReference>
<evidence type="ECO:0000259" key="2">
    <source>
        <dbReference type="Pfam" id="PF10728"/>
    </source>
</evidence>
<accession>A0A653A5U0</accession>
<gene>
    <name evidence="3" type="ORF">TRIP_D120068</name>
</gene>
<dbReference type="Pfam" id="PF10728">
    <property type="entry name" value="DUF2520"/>
    <property type="match status" value="1"/>
</dbReference>
<dbReference type="PANTHER" id="PTHR40459">
    <property type="entry name" value="CONSERVED HYPOTHETICAL ALANINE AND LEUCINE RICH PROTEIN"/>
    <property type="match status" value="1"/>
</dbReference>
<name>A0A653A5U0_9BACT</name>
<reference evidence="3" key="1">
    <citation type="submission" date="2018-07" db="EMBL/GenBank/DDBJ databases">
        <authorList>
            <consortium name="Genoscope - CEA"/>
            <person name="William W."/>
        </authorList>
    </citation>
    <scope>NUCLEOTIDE SEQUENCE</scope>
    <source>
        <strain evidence="3">IK1</strain>
    </source>
</reference>
<dbReference type="EMBL" id="UPXZ01000004">
    <property type="protein sequence ID" value="VBB43401.1"/>
    <property type="molecule type" value="Genomic_DNA"/>
</dbReference>
<protein>
    <recommendedName>
        <fullName evidence="4">DUF2520 domain-containing protein</fullName>
    </recommendedName>
</protein>
<organism evidence="3">
    <name type="scientific">uncultured Paludibacter sp</name>
    <dbReference type="NCBI Taxonomy" id="497635"/>
    <lineage>
        <taxon>Bacteria</taxon>
        <taxon>Pseudomonadati</taxon>
        <taxon>Bacteroidota</taxon>
        <taxon>Bacteroidia</taxon>
        <taxon>Bacteroidales</taxon>
        <taxon>Paludibacteraceae</taxon>
        <taxon>Paludibacter</taxon>
        <taxon>environmental samples</taxon>
    </lineage>
</organism>
<dbReference type="PANTHER" id="PTHR40459:SF1">
    <property type="entry name" value="CONSERVED HYPOTHETICAL ALANINE AND LEUCINE RICH PROTEIN"/>
    <property type="match status" value="1"/>
</dbReference>
<evidence type="ECO:0000313" key="3">
    <source>
        <dbReference type="EMBL" id="VBB43401.1"/>
    </source>
</evidence>
<dbReference type="InterPro" id="IPR037108">
    <property type="entry name" value="TM1727-like_C_sf"/>
</dbReference>
<evidence type="ECO:0000259" key="1">
    <source>
        <dbReference type="Pfam" id="PF03807"/>
    </source>
</evidence>